<dbReference type="RefSeq" id="WP_146593615.1">
    <property type="nucleotide sequence ID" value="NZ_SJPT01000002.1"/>
</dbReference>
<keyword evidence="1" id="KW-0732">Signal</keyword>
<feature type="chain" id="PRO_5022909622" evidence="1">
    <location>
        <begin position="35"/>
        <end position="594"/>
    </location>
</feature>
<dbReference type="EMBL" id="SJPT01000002">
    <property type="protein sequence ID" value="TWU24877.1"/>
    <property type="molecule type" value="Genomic_DNA"/>
</dbReference>
<dbReference type="GO" id="GO:0004064">
    <property type="term" value="F:arylesterase activity"/>
    <property type="evidence" value="ECO:0007669"/>
    <property type="project" value="UniProtKB-EC"/>
</dbReference>
<dbReference type="InterPro" id="IPR036278">
    <property type="entry name" value="Sialidase_sf"/>
</dbReference>
<dbReference type="Proteomes" id="UP000316304">
    <property type="component" value="Unassembled WGS sequence"/>
</dbReference>
<feature type="domain" description="SGNH hydrolase-type esterase" evidence="3">
    <location>
        <begin position="382"/>
        <end position="579"/>
    </location>
</feature>
<dbReference type="PROSITE" id="PS51257">
    <property type="entry name" value="PROKAR_LIPOPROTEIN"/>
    <property type="match status" value="1"/>
</dbReference>
<keyword evidence="5" id="KW-1185">Reference proteome</keyword>
<keyword evidence="4" id="KW-0378">Hydrolase</keyword>
<dbReference type="Gene3D" id="2.120.10.10">
    <property type="match status" value="1"/>
</dbReference>
<dbReference type="Gene3D" id="3.40.50.1110">
    <property type="entry name" value="SGNH hydrolase"/>
    <property type="match status" value="1"/>
</dbReference>
<dbReference type="CDD" id="cd15482">
    <property type="entry name" value="Sialidase_non-viral"/>
    <property type="match status" value="1"/>
</dbReference>
<dbReference type="EC" id="3.1.1.2" evidence="4"/>
<reference evidence="4 5" key="1">
    <citation type="submission" date="2019-02" db="EMBL/GenBank/DDBJ databases">
        <title>Deep-cultivation of Planctomycetes and their phenomic and genomic characterization uncovers novel biology.</title>
        <authorList>
            <person name="Wiegand S."/>
            <person name="Jogler M."/>
            <person name="Boedeker C."/>
            <person name="Pinto D."/>
            <person name="Vollmers J."/>
            <person name="Rivas-Marin E."/>
            <person name="Kohn T."/>
            <person name="Peeters S.H."/>
            <person name="Heuer A."/>
            <person name="Rast P."/>
            <person name="Oberbeckmann S."/>
            <person name="Bunk B."/>
            <person name="Jeske O."/>
            <person name="Meyerdierks A."/>
            <person name="Storesund J.E."/>
            <person name="Kallscheuer N."/>
            <person name="Luecker S."/>
            <person name="Lage O.M."/>
            <person name="Pohl T."/>
            <person name="Merkel B.J."/>
            <person name="Hornburger P."/>
            <person name="Mueller R.-W."/>
            <person name="Bruemmer F."/>
            <person name="Labrenz M."/>
            <person name="Spormann A.M."/>
            <person name="Op Den Camp H."/>
            <person name="Overmann J."/>
            <person name="Amann R."/>
            <person name="Jetten M.S.M."/>
            <person name="Mascher T."/>
            <person name="Medema M.H."/>
            <person name="Devos D.P."/>
            <person name="Kaster A.-K."/>
            <person name="Ovreas L."/>
            <person name="Rohde M."/>
            <person name="Galperin M.Y."/>
            <person name="Jogler C."/>
        </authorList>
    </citation>
    <scope>NUCLEOTIDE SEQUENCE [LARGE SCALE GENOMIC DNA]</scope>
    <source>
        <strain evidence="4 5">Pla52o</strain>
    </source>
</reference>
<dbReference type="SUPFAM" id="SSF52266">
    <property type="entry name" value="SGNH hydrolase"/>
    <property type="match status" value="1"/>
</dbReference>
<protein>
    <submittedName>
        <fullName evidence="4">Arylesterase</fullName>
        <ecNumber evidence="4">3.1.1.2</ecNumber>
    </submittedName>
</protein>
<organism evidence="4 5">
    <name type="scientific">Novipirellula galeiformis</name>
    <dbReference type="NCBI Taxonomy" id="2528004"/>
    <lineage>
        <taxon>Bacteria</taxon>
        <taxon>Pseudomonadati</taxon>
        <taxon>Planctomycetota</taxon>
        <taxon>Planctomycetia</taxon>
        <taxon>Pirellulales</taxon>
        <taxon>Pirellulaceae</taxon>
        <taxon>Novipirellula</taxon>
    </lineage>
</organism>
<feature type="signal peptide" evidence="1">
    <location>
        <begin position="1"/>
        <end position="34"/>
    </location>
</feature>
<evidence type="ECO:0000259" key="3">
    <source>
        <dbReference type="Pfam" id="PF13472"/>
    </source>
</evidence>
<gene>
    <name evidence="4" type="ORF">Pla52o_11730</name>
</gene>
<dbReference type="SUPFAM" id="SSF50939">
    <property type="entry name" value="Sialidases"/>
    <property type="match status" value="1"/>
</dbReference>
<dbReference type="PANTHER" id="PTHR43752:SF2">
    <property type="entry name" value="BNR_ASP-BOX REPEAT FAMILY PROTEIN"/>
    <property type="match status" value="1"/>
</dbReference>
<comment type="caution">
    <text evidence="4">The sequence shown here is derived from an EMBL/GenBank/DDBJ whole genome shotgun (WGS) entry which is preliminary data.</text>
</comment>
<evidence type="ECO:0000256" key="1">
    <source>
        <dbReference type="SAM" id="SignalP"/>
    </source>
</evidence>
<dbReference type="PANTHER" id="PTHR43752">
    <property type="entry name" value="BNR/ASP-BOX REPEAT FAMILY PROTEIN"/>
    <property type="match status" value="1"/>
</dbReference>
<evidence type="ECO:0000259" key="2">
    <source>
        <dbReference type="Pfam" id="PF13088"/>
    </source>
</evidence>
<dbReference type="Pfam" id="PF13088">
    <property type="entry name" value="BNR_2"/>
    <property type="match status" value="1"/>
</dbReference>
<accession>A0A5C6CMS0</accession>
<dbReference type="AlphaFoldDB" id="A0A5C6CMS0"/>
<dbReference type="InterPro" id="IPR011040">
    <property type="entry name" value="Sialidase"/>
</dbReference>
<sequence length="594" mass="65463" precursor="true">MMKVRLCSKFCLRTVALCVVIAASCSISAGSVTAGPLQLHPNGKPLPTDQQGPFVTTGDGGILCIDSKQAHHSVDEGKTWSAVPLFQDPTKFDVSNERALLRTKEGTIISAWMNLKERRSPAGWDWGGADKKITDFNLPTYVCRSLDDGKTWEEPIRLQDIWCGCIHSLIQTRSGRIVLVGQTVIPQWRHATVIYVSDDQGKTWQTSNILDYGAGRHDHAGSCEATVLERADDSLHLLLRTESGYFYEAQSEDGLNWVDLRKSNVPSVTCCGNMYRLADGRAVLLWNHPLRSQPTNRRSREELSIAFSNDDGKTWEDRTVIATRYERGGEGPNETRVSYPYLYERQPGELWITTMQGNLRMKIQAADITKAEFPLPESIVMLGDSTTAFRRGVKLVTSNLVSQALGKTGSPLTVINRGVPSSTTAGGLARLQAEASSLNAKLVVVQFGINDSIVDVWKNPPATAPRVALKAYEANLRKIVEVAQQNDLKVILMTTNPIRWGEKMKELYGKPPYDVNAEDGLESLFLPQYNAVVRDLAKEMQVPLIDVHQAFLDAAKAQGTSVSDLLLDGVNPNDAGHAVTAKALIPVIQQVLEQ</sequence>
<feature type="domain" description="Sialidase" evidence="2">
    <location>
        <begin position="140"/>
        <end position="350"/>
    </location>
</feature>
<evidence type="ECO:0000313" key="4">
    <source>
        <dbReference type="EMBL" id="TWU24877.1"/>
    </source>
</evidence>
<name>A0A5C6CMS0_9BACT</name>
<dbReference type="InterPro" id="IPR036514">
    <property type="entry name" value="SGNH_hydro_sf"/>
</dbReference>
<dbReference type="OrthoDB" id="7294637at2"/>
<proteinExistence type="predicted"/>
<dbReference type="Pfam" id="PF13472">
    <property type="entry name" value="Lipase_GDSL_2"/>
    <property type="match status" value="1"/>
</dbReference>
<dbReference type="InterPro" id="IPR013830">
    <property type="entry name" value="SGNH_hydro"/>
</dbReference>
<evidence type="ECO:0000313" key="5">
    <source>
        <dbReference type="Proteomes" id="UP000316304"/>
    </source>
</evidence>